<dbReference type="InterPro" id="IPR050727">
    <property type="entry name" value="GH43_arabinanases"/>
</dbReference>
<dbReference type="RefSeq" id="WP_272738246.1">
    <property type="nucleotide sequence ID" value="NZ_CP116942.1"/>
</dbReference>
<dbReference type="Gene3D" id="2.115.10.20">
    <property type="entry name" value="Glycosyl hydrolase domain, family 43"/>
    <property type="match status" value="1"/>
</dbReference>
<organism evidence="6 7">
    <name type="scientific">Iamia majanohamensis</name>
    <dbReference type="NCBI Taxonomy" id="467976"/>
    <lineage>
        <taxon>Bacteria</taxon>
        <taxon>Bacillati</taxon>
        <taxon>Actinomycetota</taxon>
        <taxon>Acidimicrobiia</taxon>
        <taxon>Acidimicrobiales</taxon>
        <taxon>Iamiaceae</taxon>
        <taxon>Iamia</taxon>
    </lineage>
</organism>
<dbReference type="PROSITE" id="PS51257">
    <property type="entry name" value="PROKAR_LIPOPROTEIN"/>
    <property type="match status" value="1"/>
</dbReference>
<dbReference type="KEGG" id="ima:PO878_08325"/>
<dbReference type="InterPro" id="IPR023296">
    <property type="entry name" value="Glyco_hydro_beta-prop_sf"/>
</dbReference>
<keyword evidence="4 5" id="KW-0326">Glycosidase</keyword>
<dbReference type="GO" id="GO:0005975">
    <property type="term" value="P:carbohydrate metabolic process"/>
    <property type="evidence" value="ECO:0007669"/>
    <property type="project" value="InterPro"/>
</dbReference>
<evidence type="ECO:0000256" key="1">
    <source>
        <dbReference type="ARBA" id="ARBA00004834"/>
    </source>
</evidence>
<evidence type="ECO:0000313" key="6">
    <source>
        <dbReference type="EMBL" id="WCO68730.1"/>
    </source>
</evidence>
<dbReference type="InterPro" id="IPR006710">
    <property type="entry name" value="Glyco_hydro_43"/>
</dbReference>
<sequence>MSRTTTRRASGGLAAAVALVALLAACVPVGRPAIRQAPPSPRVWDNSDPAVLVTPERVVYLFGSTNNMRVPVRRIDTFGQTLAQSREHWARDARNAMPSAPAWVDPSEPQIWAPTVMKLGERYVMWFSAARRATSGSPIYDEHNDKCIGSATSTSPAGPYTPAASPVYCGLRAEGAVNGQPRSNLWGRSALDPEVIRGQDGRLYMLVALGRTKGNIGVVRLDSIGRVIGGVNATPTVLASQAYPWHDGTVNSSLTSSAAFLENPSMIYEPASDTYLLFYSAGQWWRSNYVTGFARCATPTGPCTLDDRAPMLMQGNGRTGVGGLTAFRDAGGTMRVALSSWQAGREGQSGAGGAYSRQGSWGSIVVSGSDPASQSISIR</sequence>
<evidence type="ECO:0000256" key="3">
    <source>
        <dbReference type="ARBA" id="ARBA00022801"/>
    </source>
</evidence>
<comment type="pathway">
    <text evidence="1">Glycan metabolism; L-arabinan degradation.</text>
</comment>
<proteinExistence type="inferred from homology"/>
<keyword evidence="3 5" id="KW-0378">Hydrolase</keyword>
<dbReference type="Pfam" id="PF04616">
    <property type="entry name" value="Glyco_hydro_43"/>
    <property type="match status" value="1"/>
</dbReference>
<reference evidence="6" key="1">
    <citation type="submission" date="2023-01" db="EMBL/GenBank/DDBJ databases">
        <title>The diversity of Class Acidimicrobiia in South China Sea sediment environments and the proposal of Iamia marina sp. nov., a novel species of the genus Iamia.</title>
        <authorList>
            <person name="He Y."/>
            <person name="Tian X."/>
        </authorList>
    </citation>
    <scope>NUCLEOTIDE SEQUENCE</scope>
    <source>
        <strain evidence="6">DSM 19957</strain>
    </source>
</reference>
<evidence type="ECO:0000256" key="4">
    <source>
        <dbReference type="ARBA" id="ARBA00023295"/>
    </source>
</evidence>
<dbReference type="PANTHER" id="PTHR43301:SF3">
    <property type="entry name" value="ARABINAN ENDO-1,5-ALPHA-L-ARABINOSIDASE A-RELATED"/>
    <property type="match status" value="1"/>
</dbReference>
<keyword evidence="7" id="KW-1185">Reference proteome</keyword>
<gene>
    <name evidence="6" type="ORF">PO878_08325</name>
</gene>
<accession>A0AAE9Y8J7</accession>
<name>A0AAE9Y8J7_9ACTN</name>
<dbReference type="GO" id="GO:0004553">
    <property type="term" value="F:hydrolase activity, hydrolyzing O-glycosyl compounds"/>
    <property type="evidence" value="ECO:0007669"/>
    <property type="project" value="InterPro"/>
</dbReference>
<evidence type="ECO:0000256" key="5">
    <source>
        <dbReference type="RuleBase" id="RU361187"/>
    </source>
</evidence>
<dbReference type="SUPFAM" id="SSF75005">
    <property type="entry name" value="Arabinanase/levansucrase/invertase"/>
    <property type="match status" value="1"/>
</dbReference>
<dbReference type="EMBL" id="CP116942">
    <property type="protein sequence ID" value="WCO68730.1"/>
    <property type="molecule type" value="Genomic_DNA"/>
</dbReference>
<evidence type="ECO:0000256" key="2">
    <source>
        <dbReference type="ARBA" id="ARBA00009865"/>
    </source>
</evidence>
<dbReference type="Proteomes" id="UP001216390">
    <property type="component" value="Chromosome"/>
</dbReference>
<evidence type="ECO:0000313" key="7">
    <source>
        <dbReference type="Proteomes" id="UP001216390"/>
    </source>
</evidence>
<dbReference type="AlphaFoldDB" id="A0AAE9Y8J7"/>
<comment type="similarity">
    <text evidence="2 5">Belongs to the glycosyl hydrolase 43 family.</text>
</comment>
<protein>
    <submittedName>
        <fullName evidence="6">Family 43 glycosylhydrolase</fullName>
    </submittedName>
</protein>
<dbReference type="PANTHER" id="PTHR43301">
    <property type="entry name" value="ARABINAN ENDO-1,5-ALPHA-L-ARABINOSIDASE"/>
    <property type="match status" value="1"/>
</dbReference>